<dbReference type="InterPro" id="IPR011042">
    <property type="entry name" value="6-blade_b-propeller_TolB-like"/>
</dbReference>
<dbReference type="OrthoDB" id="113438at2"/>
<dbReference type="KEGG" id="tsa:AciPR4_2697"/>
<dbReference type="AlphaFoldDB" id="E8V1Y3"/>
<dbReference type="InterPro" id="IPR011659">
    <property type="entry name" value="WD40"/>
</dbReference>
<dbReference type="Pfam" id="PF07676">
    <property type="entry name" value="PD40"/>
    <property type="match status" value="4"/>
</dbReference>
<comment type="similarity">
    <text evidence="1">Belongs to the TolB family.</text>
</comment>
<gene>
    <name evidence="2" type="ordered locus">AciPR4_2697</name>
</gene>
<dbReference type="eggNOG" id="COG0823">
    <property type="taxonomic scope" value="Bacteria"/>
</dbReference>
<accession>E8V1Y3</accession>
<dbReference type="PANTHER" id="PTHR36842:SF1">
    <property type="entry name" value="PROTEIN TOLB"/>
    <property type="match status" value="1"/>
</dbReference>
<name>E8V1Y3_TERSS</name>
<sequence>MESFQENVRKQLERLAVSAEFGRADRMVRFLRFVVERSLRDDADALRERQIGIEVFDRPSDWDPKLDNVVRSEARRLRAKLDAYAASNNPDETIRITIPKGGYVAQFVELPAKSRSPGVLPQSQGAATSVEGFWHRFKSPTSIATISAFVVLTALAGSSLISLHRSVQAKADSFDIVPFSNEIGQQFSPSIAPDGTRVAYVWDGNADNYDIYIKDLKTSGVVRLTDDKQPDIHPAWSPDGREVAFLRRSPSGTEVFVKSAGGGAEHPVGAIRDTSGLWASENPFSGCQSPTWTPDGRQLLLTDGLGKDYGAGLVLLSVDSGTEKPLTSPRPQDEDCYPRFSQDGKRIAFVRYISHGAGEIFTMAADGTDLKQLTTDHRNVRGVDWASDGWHLIFASNRRGSYELREIDRNGGESQPLPSDTASASEPAISRIGNWMAFVESDENWNIWRVPIQNGHIGSPKRFLASQGHNHSPSFSPDGRTIAFVSDRSGTPEIWFANEDGSSLRQMTHFGGPWLGTIRWSPDNKAVVFDARPNGNSEIFTMSASGGKPTLFEHEQFEVRRPGWSRDGRSVYFDTTRAGMPQIWKRTLATGATRPIAPKDTLYPSESMDGQTLFFFSGNGRGEHSLWSERTDGNDLKQIPGVHPNPDLDWAVSKDGIYFAMGDAVSARLNFYSFRDGRITSAGKLTQALSLGTPSLVVSPDGKWLLYACIDSTKSDIKIRRESALARNR</sequence>
<dbReference type="RefSeq" id="WP_013569204.1">
    <property type="nucleotide sequence ID" value="NC_014963.1"/>
</dbReference>
<organism evidence="2 3">
    <name type="scientific">Terriglobus saanensis (strain ATCC BAA-1853 / DSM 23119 / SP1PR4)</name>
    <dbReference type="NCBI Taxonomy" id="401053"/>
    <lineage>
        <taxon>Bacteria</taxon>
        <taxon>Pseudomonadati</taxon>
        <taxon>Acidobacteriota</taxon>
        <taxon>Terriglobia</taxon>
        <taxon>Terriglobales</taxon>
        <taxon>Acidobacteriaceae</taxon>
        <taxon>Terriglobus</taxon>
    </lineage>
</organism>
<dbReference type="SUPFAM" id="SSF82171">
    <property type="entry name" value="DPP6 N-terminal domain-like"/>
    <property type="match status" value="3"/>
</dbReference>
<dbReference type="Proteomes" id="UP000006844">
    <property type="component" value="Chromosome"/>
</dbReference>
<dbReference type="HOGENOM" id="CLU_379882_0_0_0"/>
<evidence type="ECO:0000256" key="1">
    <source>
        <dbReference type="ARBA" id="ARBA00009820"/>
    </source>
</evidence>
<dbReference type="Gene3D" id="2.120.10.30">
    <property type="entry name" value="TolB, C-terminal domain"/>
    <property type="match status" value="4"/>
</dbReference>
<proteinExistence type="inferred from homology"/>
<evidence type="ECO:0000313" key="2">
    <source>
        <dbReference type="EMBL" id="ADV83471.1"/>
    </source>
</evidence>
<evidence type="ECO:0000313" key="3">
    <source>
        <dbReference type="Proteomes" id="UP000006844"/>
    </source>
</evidence>
<dbReference type="PANTHER" id="PTHR36842">
    <property type="entry name" value="PROTEIN TOLB HOMOLOG"/>
    <property type="match status" value="1"/>
</dbReference>
<reference evidence="2 3" key="1">
    <citation type="journal article" date="2012" name="Stand. Genomic Sci.">
        <title>Complete genome sequence of Terriglobus saanensis type strain SP1PR4(T), an Acidobacteria from tundra soil.</title>
        <authorList>
            <person name="Rawat S.R."/>
            <person name="Mannisto M.K."/>
            <person name="Starovoytov V."/>
            <person name="Goodwin L."/>
            <person name="Nolan M."/>
            <person name="Hauser L."/>
            <person name="Land M."/>
            <person name="Davenport K.W."/>
            <person name="Woyke T."/>
            <person name="Haggblom M.M."/>
        </authorList>
    </citation>
    <scope>NUCLEOTIDE SEQUENCE</scope>
    <source>
        <strain evidence="3">ATCC BAA-1853 / DSM 23119 / SP1PR4</strain>
    </source>
</reference>
<dbReference type="STRING" id="401053.AciPR4_2697"/>
<protein>
    <submittedName>
        <fullName evidence="2">WD40-like beta Propeller containing protein</fullName>
    </submittedName>
</protein>
<dbReference type="EMBL" id="CP002467">
    <property type="protein sequence ID" value="ADV83471.1"/>
    <property type="molecule type" value="Genomic_DNA"/>
</dbReference>
<keyword evidence="3" id="KW-1185">Reference proteome</keyword>